<comment type="caution">
    <text evidence="2">The sequence shown here is derived from an EMBL/GenBank/DDBJ whole genome shotgun (WGS) entry which is preliminary data.</text>
</comment>
<evidence type="ECO:0000313" key="3">
    <source>
        <dbReference type="Proteomes" id="UP000027219"/>
    </source>
</evidence>
<name>A0A066UWU9_9VIBR</name>
<sequence length="166" mass="18305">MNPYNAISSFLVGNLSKSLIQNLFWKTNSPIRGSIVYCDLAFGTAEHSGVYVGNGRIIHRNGNGLIEDVSVNQFLANTTALSIYVSCNAQGSAVGSESCAQIAEGMLGVQTDYSLLNENCHQFCSYCLDGDMFSSTFTLTQLKRDAHAFIQASQWRVWDLRHRHKG</sequence>
<dbReference type="InterPro" id="IPR007053">
    <property type="entry name" value="LRAT_dom"/>
</dbReference>
<evidence type="ECO:0000259" key="1">
    <source>
        <dbReference type="PROSITE" id="PS51934"/>
    </source>
</evidence>
<keyword evidence="3" id="KW-1185">Reference proteome</keyword>
<organism evidence="2 3">
    <name type="scientific">Vibrio fortis</name>
    <dbReference type="NCBI Taxonomy" id="212667"/>
    <lineage>
        <taxon>Bacteria</taxon>
        <taxon>Pseudomonadati</taxon>
        <taxon>Pseudomonadota</taxon>
        <taxon>Gammaproteobacteria</taxon>
        <taxon>Vibrionales</taxon>
        <taxon>Vibrionaceae</taxon>
        <taxon>Vibrio</taxon>
    </lineage>
</organism>
<dbReference type="RefSeq" id="WP_032549388.1">
    <property type="nucleotide sequence ID" value="NZ_JFFR01000002.1"/>
</dbReference>
<feature type="domain" description="LRAT" evidence="1">
    <location>
        <begin position="37"/>
        <end position="136"/>
    </location>
</feature>
<reference evidence="2 3" key="1">
    <citation type="submission" date="2014-02" db="EMBL/GenBank/DDBJ databases">
        <title>Vibrio fortis Dalian14 Genome Sequencing.</title>
        <authorList>
            <person name="Wang Y."/>
            <person name="Song L."/>
            <person name="Liu G."/>
            <person name="Ding J."/>
        </authorList>
    </citation>
    <scope>NUCLEOTIDE SEQUENCE [LARGE SCALE GENOMIC DNA]</scope>
    <source>
        <strain evidence="2 3">Dalian14</strain>
    </source>
</reference>
<dbReference type="Gene3D" id="3.90.1720.10">
    <property type="entry name" value="endopeptidase domain like (from Nostoc punctiforme)"/>
    <property type="match status" value="1"/>
</dbReference>
<dbReference type="EMBL" id="JFFR01000002">
    <property type="protein sequence ID" value="KDN30357.1"/>
    <property type="molecule type" value="Genomic_DNA"/>
</dbReference>
<dbReference type="Pfam" id="PF04970">
    <property type="entry name" value="LRAT"/>
    <property type="match status" value="1"/>
</dbReference>
<dbReference type="STRING" id="212667.VFDL14_06415"/>
<gene>
    <name evidence="2" type="ORF">VFDL14_06415</name>
</gene>
<dbReference type="PROSITE" id="PS51934">
    <property type="entry name" value="LRAT"/>
    <property type="match status" value="1"/>
</dbReference>
<proteinExistence type="predicted"/>
<dbReference type="Proteomes" id="UP000027219">
    <property type="component" value="Unassembled WGS sequence"/>
</dbReference>
<dbReference type="AlphaFoldDB" id="A0A066UWU9"/>
<evidence type="ECO:0000313" key="2">
    <source>
        <dbReference type="EMBL" id="KDN30357.1"/>
    </source>
</evidence>
<protein>
    <recommendedName>
        <fullName evidence="1">LRAT domain-containing protein</fullName>
    </recommendedName>
</protein>
<dbReference type="OrthoDB" id="9812095at2"/>
<accession>A0A066UWU9</accession>